<sequence length="105" mass="11607">MISTLQPSVYSLLMFAVGSPVLLKTMQKAVSRSADPRLRCIQSMLRCRHSINNEPLVHQISHSTECSNVRKCVFYQMDPVPALVSSAGGQKLGTSQRAMTVNSKR</sequence>
<proteinExistence type="predicted"/>
<gene>
    <name evidence="2" type="ORF">QQF64_023507</name>
</gene>
<feature type="region of interest" description="Disordered" evidence="1">
    <location>
        <begin position="86"/>
        <end position="105"/>
    </location>
</feature>
<evidence type="ECO:0000313" key="2">
    <source>
        <dbReference type="EMBL" id="KAL1248131.1"/>
    </source>
</evidence>
<keyword evidence="3" id="KW-1185">Reference proteome</keyword>
<evidence type="ECO:0000256" key="1">
    <source>
        <dbReference type="SAM" id="MobiDB-lite"/>
    </source>
</evidence>
<dbReference type="EMBL" id="JAYMGO010000025">
    <property type="protein sequence ID" value="KAL1248131.1"/>
    <property type="molecule type" value="Genomic_DNA"/>
</dbReference>
<feature type="compositionally biased region" description="Polar residues" evidence="1">
    <location>
        <begin position="92"/>
        <end position="105"/>
    </location>
</feature>
<dbReference type="Proteomes" id="UP001558613">
    <property type="component" value="Unassembled WGS sequence"/>
</dbReference>
<protein>
    <recommendedName>
        <fullName evidence="4">Secreted protein</fullName>
    </recommendedName>
</protein>
<accession>A0ABR3L7Q2</accession>
<organism evidence="2 3">
    <name type="scientific">Cirrhinus molitorella</name>
    <name type="common">mud carp</name>
    <dbReference type="NCBI Taxonomy" id="172907"/>
    <lineage>
        <taxon>Eukaryota</taxon>
        <taxon>Metazoa</taxon>
        <taxon>Chordata</taxon>
        <taxon>Craniata</taxon>
        <taxon>Vertebrata</taxon>
        <taxon>Euteleostomi</taxon>
        <taxon>Actinopterygii</taxon>
        <taxon>Neopterygii</taxon>
        <taxon>Teleostei</taxon>
        <taxon>Ostariophysi</taxon>
        <taxon>Cypriniformes</taxon>
        <taxon>Cyprinidae</taxon>
        <taxon>Labeoninae</taxon>
        <taxon>Labeonini</taxon>
        <taxon>Cirrhinus</taxon>
    </lineage>
</organism>
<reference evidence="2 3" key="1">
    <citation type="submission" date="2023-09" db="EMBL/GenBank/DDBJ databases">
        <authorList>
            <person name="Wang M."/>
        </authorList>
    </citation>
    <scope>NUCLEOTIDE SEQUENCE [LARGE SCALE GENOMIC DNA]</scope>
    <source>
        <strain evidence="2">GT-2023</strain>
        <tissue evidence="2">Liver</tissue>
    </source>
</reference>
<name>A0ABR3L7Q2_9TELE</name>
<evidence type="ECO:0008006" key="4">
    <source>
        <dbReference type="Google" id="ProtNLM"/>
    </source>
</evidence>
<comment type="caution">
    <text evidence="2">The sequence shown here is derived from an EMBL/GenBank/DDBJ whole genome shotgun (WGS) entry which is preliminary data.</text>
</comment>
<evidence type="ECO:0000313" key="3">
    <source>
        <dbReference type="Proteomes" id="UP001558613"/>
    </source>
</evidence>